<dbReference type="AlphaFoldDB" id="A0A7X2SX88"/>
<dbReference type="Pfam" id="PF19077">
    <property type="entry name" value="Big_13"/>
    <property type="match status" value="1"/>
</dbReference>
<organism evidence="2 3">
    <name type="scientific">Enterobacter agglomerans</name>
    <name type="common">Erwinia herbicola</name>
    <name type="synonym">Pantoea agglomerans</name>
    <dbReference type="NCBI Taxonomy" id="549"/>
    <lineage>
        <taxon>Bacteria</taxon>
        <taxon>Pseudomonadati</taxon>
        <taxon>Pseudomonadota</taxon>
        <taxon>Gammaproteobacteria</taxon>
        <taxon>Enterobacterales</taxon>
        <taxon>Erwiniaceae</taxon>
        <taxon>Pantoea</taxon>
        <taxon>Pantoea agglomerans group</taxon>
    </lineage>
</organism>
<evidence type="ECO:0000259" key="1">
    <source>
        <dbReference type="Pfam" id="PF19077"/>
    </source>
</evidence>
<dbReference type="InterPro" id="IPR044016">
    <property type="entry name" value="Big_13"/>
</dbReference>
<feature type="domain" description="Bacterial Ig-like" evidence="1">
    <location>
        <begin position="177"/>
        <end position="249"/>
    </location>
</feature>
<comment type="caution">
    <text evidence="2">The sequence shown here is derived from an EMBL/GenBank/DDBJ whole genome shotgun (WGS) entry which is preliminary data.</text>
</comment>
<dbReference type="InterPro" id="IPR013783">
    <property type="entry name" value="Ig-like_fold"/>
</dbReference>
<sequence length="462" mass="45053">TTKVVSGGNWSITVPKADLVAITDGSKTVTVTGTDVYGNVANSSGTLSVISQSTPVVAITSLFGDSALSAVDVKTAQTISGTASNAEGSVVRVTLGGQTYSTTVSSNGNWSLSVPAANLAAITDGLQTVTASVTNGAGSIGNTSASLGVVSHTTPTVSVNSFFGGDGYLNIAEANSTETIRGTSTNAAGGTVTVNVAGNILTTTIGANGAWSISVPSATLKGIADGSHPLTVTVADIGGNTATSTSSFTALSHNQPLVGVDPVLSIVGSLLAGLVVQGGSLNAAQGSKVSVTLLLSNGNNGPTLNTTTDALGRYAVNFSPSLLSVGGLLLSLGTLAKVTITDAAGNSYSTTNTLLLGAVLPVTLAANESVALFSVADDSATVASAETQHNSSTSSDESSAHVAVASTLITEADTVTPVGSSENAAANDAAVAAAPAEEVGYTIGGVVITLADGSTIEGATVT</sequence>
<evidence type="ECO:0000313" key="2">
    <source>
        <dbReference type="EMBL" id="MSE17462.1"/>
    </source>
</evidence>
<name>A0A7X2SX88_ENTAG</name>
<dbReference type="Gene3D" id="2.60.40.10">
    <property type="entry name" value="Immunoglobulins"/>
    <property type="match status" value="4"/>
</dbReference>
<feature type="non-terminal residue" evidence="2">
    <location>
        <position position="462"/>
    </location>
</feature>
<protein>
    <submittedName>
        <fullName evidence="2">Large repetitive protein YeeJ</fullName>
    </submittedName>
</protein>
<dbReference type="NCBIfam" id="NF033510">
    <property type="entry name" value="Ca_tandemer"/>
    <property type="match status" value="3"/>
</dbReference>
<reference evidence="2 3" key="1">
    <citation type="submission" date="2019-11" db="EMBL/GenBank/DDBJ databases">
        <title>Draft Genome Sequence of Plant Growth-Promoting Rhizosphere-Associated Bacteria.</title>
        <authorList>
            <person name="Vasilyev I.Y."/>
            <person name="Radchenko V."/>
            <person name="Ilnitskaya E.V."/>
        </authorList>
    </citation>
    <scope>NUCLEOTIDE SEQUENCE [LARGE SCALE GENOMIC DNA]</scope>
    <source>
        <strain evidence="2 3">VRA_MhP_f</strain>
    </source>
</reference>
<evidence type="ECO:0000313" key="3">
    <source>
        <dbReference type="Proteomes" id="UP000461948"/>
    </source>
</evidence>
<dbReference type="Proteomes" id="UP000461948">
    <property type="component" value="Unassembled WGS sequence"/>
</dbReference>
<accession>A0A7X2SX88</accession>
<proteinExistence type="predicted"/>
<gene>
    <name evidence="2" type="ORF">GKC49_20865</name>
</gene>
<feature type="non-terminal residue" evidence="2">
    <location>
        <position position="1"/>
    </location>
</feature>
<dbReference type="EMBL" id="WKLC01001186">
    <property type="protein sequence ID" value="MSE17462.1"/>
    <property type="molecule type" value="Genomic_DNA"/>
</dbReference>